<protein>
    <recommendedName>
        <fullName evidence="4">(Na+)-NQR maturation NqrM</fullName>
    </recommendedName>
</protein>
<dbReference type="AlphaFoldDB" id="A0A450W2C6"/>
<dbReference type="EMBL" id="CAADFP010000048">
    <property type="protein sequence ID" value="VFK27555.1"/>
    <property type="molecule type" value="Genomic_DNA"/>
</dbReference>
<dbReference type="EMBL" id="CAADFM010000050">
    <property type="protein sequence ID" value="VFK11193.1"/>
    <property type="molecule type" value="Genomic_DNA"/>
</dbReference>
<evidence type="ECO:0000313" key="2">
    <source>
        <dbReference type="EMBL" id="VFK11193.1"/>
    </source>
</evidence>
<evidence type="ECO:0008006" key="4">
    <source>
        <dbReference type="Google" id="ProtNLM"/>
    </source>
</evidence>
<gene>
    <name evidence="2" type="ORF">BECKLPF1236A_GA0070988_100509</name>
    <name evidence="3" type="ORF">BECKLPF1236C_GA0070990_100489</name>
</gene>
<evidence type="ECO:0000256" key="1">
    <source>
        <dbReference type="SAM" id="Phobius"/>
    </source>
</evidence>
<dbReference type="PANTHER" id="PTHR40691:SF3">
    <property type="entry name" value="(NA+)-NQR MATURATION NQRM"/>
    <property type="match status" value="1"/>
</dbReference>
<reference evidence="2" key="1">
    <citation type="submission" date="2019-02" db="EMBL/GenBank/DDBJ databases">
        <authorList>
            <person name="Gruber-Vodicka R. H."/>
            <person name="Seah K. B. B."/>
        </authorList>
    </citation>
    <scope>NUCLEOTIDE SEQUENCE</scope>
    <source>
        <strain evidence="2">BECK_S312</strain>
        <strain evidence="3">BECK_S426</strain>
    </source>
</reference>
<name>A0A450W2C6_9GAMM</name>
<keyword evidence="1" id="KW-0472">Membrane</keyword>
<sequence>MEIFIISFVIILLAVLGMAIGFLLQGPKRRIRGSCGGIASIPGMEGECCGACEKEPAPKGREESKYVSASRP</sequence>
<keyword evidence="1" id="KW-0812">Transmembrane</keyword>
<accession>A0A450W2C6</accession>
<evidence type="ECO:0000313" key="3">
    <source>
        <dbReference type="EMBL" id="VFK27555.1"/>
    </source>
</evidence>
<dbReference type="Pfam" id="PF04400">
    <property type="entry name" value="NqrM"/>
    <property type="match status" value="1"/>
</dbReference>
<organism evidence="2">
    <name type="scientific">Candidatus Kentrum sp. LPFa</name>
    <dbReference type="NCBI Taxonomy" id="2126335"/>
    <lineage>
        <taxon>Bacteria</taxon>
        <taxon>Pseudomonadati</taxon>
        <taxon>Pseudomonadota</taxon>
        <taxon>Gammaproteobacteria</taxon>
        <taxon>Candidatus Kentrum</taxon>
    </lineage>
</organism>
<proteinExistence type="predicted"/>
<keyword evidence="1" id="KW-1133">Transmembrane helix</keyword>
<dbReference type="PANTHER" id="PTHR40691">
    <property type="entry name" value="(NA+)-NQR MATURATION NQRM"/>
    <property type="match status" value="1"/>
</dbReference>
<feature type="transmembrane region" description="Helical" evidence="1">
    <location>
        <begin position="6"/>
        <end position="24"/>
    </location>
</feature>
<dbReference type="InterPro" id="IPR007495">
    <property type="entry name" value="NqrM"/>
</dbReference>